<evidence type="ECO:0000256" key="6">
    <source>
        <dbReference type="SAM" id="Phobius"/>
    </source>
</evidence>
<feature type="transmembrane region" description="Helical" evidence="6">
    <location>
        <begin position="634"/>
        <end position="657"/>
    </location>
</feature>
<evidence type="ECO:0000256" key="3">
    <source>
        <dbReference type="ARBA" id="ARBA00022729"/>
    </source>
</evidence>
<dbReference type="EMBL" id="ATJJ01000047">
    <property type="protein sequence ID" value="EPI47613.1"/>
    <property type="molecule type" value="Genomic_DNA"/>
</dbReference>
<keyword evidence="1" id="KW-0134">Cell wall</keyword>
<proteinExistence type="predicted"/>
<dbReference type="NCBIfam" id="TIGR01167">
    <property type="entry name" value="LPXTG_anchor"/>
    <property type="match status" value="1"/>
</dbReference>
<feature type="domain" description="Gram-positive cocci surface proteins LPxTG" evidence="7">
    <location>
        <begin position="630"/>
        <end position="664"/>
    </location>
</feature>
<evidence type="ECO:0000256" key="4">
    <source>
        <dbReference type="ARBA" id="ARBA00023088"/>
    </source>
</evidence>
<keyword evidence="6" id="KW-1133">Transmembrane helix</keyword>
<dbReference type="HOGENOM" id="CLU_029024_2_0_11"/>
<dbReference type="InterPro" id="IPR013783">
    <property type="entry name" value="Ig-like_fold"/>
</dbReference>
<dbReference type="AlphaFoldDB" id="S4GGC5"/>
<keyword evidence="3" id="KW-0732">Signal</keyword>
<feature type="region of interest" description="Disordered" evidence="5">
    <location>
        <begin position="87"/>
        <end position="108"/>
    </location>
</feature>
<keyword evidence="6" id="KW-0472">Membrane</keyword>
<sequence length="669" mass="71730">MQTNSLLAVKRQMKGVNMKKFTNKFVAAVASLAMAGTLCVAGAVTMSGIAWGSPNQLQKEPDIPPAPWETGAPKKGTITILKCVKDKDAKTPSSSTPSSTPSGGSGKIIPQGTKVSCLAGYKPLEGATFKLTKVVSVKEDGKDVTLDLSKFDSWQKIAKLVTKLNDHTIKDSSDDAEVKFDTTNTIEPKTTGKNGIAKFGSTKSPLDLGLYKVEETSAPKGYGVSDLQSFYMTLPLPEYTTTTGKDAKTTVAYNYNPTVKPKNKDLSATIQKVYDKTKFASVKDKVPFTITAEVNKAKPKEGKLTAANLQGYKVFDDAPTAALTVQKPAESTTTPTLDDAVKTVKIGTTTLDKSTATEEKDYKVTLVTDSKTDEGKDLAEGYTRILVTFTEAGLGKIADALNNVTEGQEAPKVTVNLEFELNPDYQTGTAPTESKPMSEADKKKDQIINKSGFFQAHEHNESDLPPIIPDNDHSQATIDFGFLQVHKFYKEGNEEKPLENAEFRIFADKDKADACAKGLADPSKKADNVKECKAASTIGGTAAAGAQPAAGVATTDVKTATTDSKGNFATPYKTRAGEPVYLVEVKAPKGYAISPVVHAVTVEKDKTTTEQFEDFPLKGGEDGKSFWFNLPATGAYGVLIFALAGIGLIAASVILYVRNRKEEEQQQNA</sequence>
<keyword evidence="6" id="KW-0812">Transmembrane</keyword>
<keyword evidence="4" id="KW-0572">Peptidoglycan-anchor</keyword>
<evidence type="ECO:0000313" key="9">
    <source>
        <dbReference type="EMBL" id="EPI47613.1"/>
    </source>
</evidence>
<feature type="compositionally biased region" description="Low complexity" evidence="5">
    <location>
        <begin position="91"/>
        <end position="102"/>
    </location>
</feature>
<dbReference type="NCBIfam" id="NF033902">
    <property type="entry name" value="iso_D2_wall_anc"/>
    <property type="match status" value="1"/>
</dbReference>
<dbReference type="InterPro" id="IPR048052">
    <property type="entry name" value="FM1-like"/>
</dbReference>
<feature type="domain" description="SpaA-like prealbumin fold" evidence="8">
    <location>
        <begin position="487"/>
        <end position="611"/>
    </location>
</feature>
<gene>
    <name evidence="9" type="ORF">HMPREF1581_00823</name>
</gene>
<dbReference type="GO" id="GO:0005975">
    <property type="term" value="P:carbohydrate metabolic process"/>
    <property type="evidence" value="ECO:0007669"/>
    <property type="project" value="UniProtKB-ARBA"/>
</dbReference>
<evidence type="ECO:0000313" key="10">
    <source>
        <dbReference type="Proteomes" id="UP000014521"/>
    </source>
</evidence>
<feature type="region of interest" description="Disordered" evidence="5">
    <location>
        <begin position="423"/>
        <end position="442"/>
    </location>
</feature>
<evidence type="ECO:0000256" key="1">
    <source>
        <dbReference type="ARBA" id="ARBA00022512"/>
    </source>
</evidence>
<comment type="caution">
    <text evidence="9">The sequence shown here is derived from an EMBL/GenBank/DDBJ whole genome shotgun (WGS) entry which is preliminary data.</text>
</comment>
<dbReference type="InterPro" id="IPR041033">
    <property type="entry name" value="SpaA_PFL_dom_1"/>
</dbReference>
<dbReference type="PATRIC" id="fig|1261066.4.peg.744"/>
<dbReference type="Gene3D" id="2.60.40.10">
    <property type="entry name" value="Immunoglobulins"/>
    <property type="match status" value="2"/>
</dbReference>
<evidence type="ECO:0000259" key="7">
    <source>
        <dbReference type="Pfam" id="PF00746"/>
    </source>
</evidence>
<reference evidence="9 10" key="1">
    <citation type="submission" date="2013-06" db="EMBL/GenBank/DDBJ databases">
        <authorList>
            <person name="Weinstock G."/>
            <person name="Sodergren E."/>
            <person name="Lobos E.A."/>
            <person name="Fulton L."/>
            <person name="Fulton R."/>
            <person name="Courtney L."/>
            <person name="Fronick C."/>
            <person name="O'Laughlin M."/>
            <person name="Godfrey J."/>
            <person name="Wilson R.M."/>
            <person name="Miner T."/>
            <person name="Farmer C."/>
            <person name="Delehaunty K."/>
            <person name="Cordes M."/>
            <person name="Minx P."/>
            <person name="Tomlinson C."/>
            <person name="Chen J."/>
            <person name="Wollam A."/>
            <person name="Pepin K.H."/>
            <person name="Bhonagiri V."/>
            <person name="Zhang X."/>
            <person name="Warren W."/>
            <person name="Mitreva M."/>
            <person name="Mardis E.R."/>
            <person name="Wilson R.K."/>
        </authorList>
    </citation>
    <scope>NUCLEOTIDE SEQUENCE [LARGE SCALE GENOMIC DNA]</scope>
    <source>
        <strain evidence="9 10">JCP8108</strain>
    </source>
</reference>
<dbReference type="InterPro" id="IPR019931">
    <property type="entry name" value="LPXTG_anchor"/>
</dbReference>
<feature type="domain" description="SpaA-like prealbumin fold" evidence="8">
    <location>
        <begin position="121"/>
        <end position="233"/>
    </location>
</feature>
<accession>S4GGC5</accession>
<evidence type="ECO:0000256" key="5">
    <source>
        <dbReference type="SAM" id="MobiDB-lite"/>
    </source>
</evidence>
<evidence type="ECO:0000256" key="2">
    <source>
        <dbReference type="ARBA" id="ARBA00022525"/>
    </source>
</evidence>
<dbReference type="Pfam" id="PF17802">
    <property type="entry name" value="SpaA"/>
    <property type="match status" value="2"/>
</dbReference>
<dbReference type="Pfam" id="PF00746">
    <property type="entry name" value="Gram_pos_anchor"/>
    <property type="match status" value="1"/>
</dbReference>
<protein>
    <submittedName>
        <fullName evidence="9">LPXTG-motif protein cell wall anchor domain protein</fullName>
    </submittedName>
</protein>
<keyword evidence="2" id="KW-0964">Secreted</keyword>
<name>S4GGC5_GARVA</name>
<dbReference type="Proteomes" id="UP000014521">
    <property type="component" value="Unassembled WGS sequence"/>
</dbReference>
<organism evidence="9 10">
    <name type="scientific">Gardnerella vaginalis JCP8108</name>
    <dbReference type="NCBI Taxonomy" id="1261066"/>
    <lineage>
        <taxon>Bacteria</taxon>
        <taxon>Bacillati</taxon>
        <taxon>Actinomycetota</taxon>
        <taxon>Actinomycetes</taxon>
        <taxon>Bifidobacteriales</taxon>
        <taxon>Bifidobacteriaceae</taxon>
        <taxon>Gardnerella</taxon>
    </lineage>
</organism>
<evidence type="ECO:0000259" key="8">
    <source>
        <dbReference type="Pfam" id="PF17802"/>
    </source>
</evidence>